<dbReference type="Pfam" id="PF04077">
    <property type="entry name" value="DsrH"/>
    <property type="match status" value="1"/>
</dbReference>
<dbReference type="PANTHER" id="PTHR37526:SF1">
    <property type="entry name" value="PROTEIN TUSB"/>
    <property type="match status" value="1"/>
</dbReference>
<proteinExistence type="predicted"/>
<evidence type="ECO:0008006" key="3">
    <source>
        <dbReference type="Google" id="ProtNLM"/>
    </source>
</evidence>
<sequence>MSDGDALILIEDAVVLAATQITLEHRNIRISALSDDVDRRGISPIAAITLVDYPGFVALCAQHRHCLSW</sequence>
<evidence type="ECO:0000313" key="1">
    <source>
        <dbReference type="EMBL" id="AMO68539.1"/>
    </source>
</evidence>
<dbReference type="SUPFAM" id="SSF75169">
    <property type="entry name" value="DsrEFH-like"/>
    <property type="match status" value="1"/>
</dbReference>
<evidence type="ECO:0000313" key="2">
    <source>
        <dbReference type="Proteomes" id="UP000074119"/>
    </source>
</evidence>
<dbReference type="KEGG" id="zal:AZF00_09595"/>
<dbReference type="InterPro" id="IPR027396">
    <property type="entry name" value="DsrEFH-like"/>
</dbReference>
<gene>
    <name evidence="1" type="ORF">AZF00_09595</name>
</gene>
<dbReference type="AlphaFoldDB" id="A0A127M5Q2"/>
<accession>A0A127M5Q2</accession>
<dbReference type="EMBL" id="CP014544">
    <property type="protein sequence ID" value="AMO68539.1"/>
    <property type="molecule type" value="Genomic_DNA"/>
</dbReference>
<dbReference type="GO" id="GO:1990228">
    <property type="term" value="C:sulfurtransferase complex"/>
    <property type="evidence" value="ECO:0007669"/>
    <property type="project" value="TreeGrafter"/>
</dbReference>
<dbReference type="GO" id="GO:0002143">
    <property type="term" value="P:tRNA wobble position uridine thiolation"/>
    <property type="evidence" value="ECO:0007669"/>
    <property type="project" value="InterPro"/>
</dbReference>
<organism evidence="1 2">
    <name type="scientific">Zhongshania aliphaticivorans</name>
    <dbReference type="NCBI Taxonomy" id="1470434"/>
    <lineage>
        <taxon>Bacteria</taxon>
        <taxon>Pseudomonadati</taxon>
        <taxon>Pseudomonadota</taxon>
        <taxon>Gammaproteobacteria</taxon>
        <taxon>Cellvibrionales</taxon>
        <taxon>Spongiibacteraceae</taxon>
        <taxon>Zhongshania</taxon>
    </lineage>
</organism>
<reference evidence="1 2" key="1">
    <citation type="submission" date="2015-12" db="EMBL/GenBank/DDBJ databases">
        <authorList>
            <person name="Shamseldin A."/>
            <person name="Moawad H."/>
            <person name="Abd El-Rahim W.M."/>
            <person name="Sadowsky M.J."/>
        </authorList>
    </citation>
    <scope>NUCLEOTIDE SEQUENCE [LARGE SCALE GENOMIC DNA]</scope>
    <source>
        <strain evidence="1 2">SM2</strain>
    </source>
</reference>
<dbReference type="RefSeq" id="WP_062383669.1">
    <property type="nucleotide sequence ID" value="NZ_CP014544.1"/>
</dbReference>
<name>A0A127M5Q2_9GAMM</name>
<dbReference type="NCBIfam" id="TIGR03011">
    <property type="entry name" value="sulf_tusB_dsrH"/>
    <property type="match status" value="1"/>
</dbReference>
<dbReference type="STRING" id="1470434.AZF00_09595"/>
<protein>
    <recommendedName>
        <fullName evidence="3">Protein TusB</fullName>
    </recommendedName>
</protein>
<dbReference type="Gene3D" id="3.40.1260.10">
    <property type="entry name" value="DsrEFH-like"/>
    <property type="match status" value="1"/>
</dbReference>
<dbReference type="InterPro" id="IPR007215">
    <property type="entry name" value="Sulphur_relay_TusB/DsrH"/>
</dbReference>
<dbReference type="PANTHER" id="PTHR37526">
    <property type="entry name" value="PROTEIN TUSB"/>
    <property type="match status" value="1"/>
</dbReference>
<dbReference type="Proteomes" id="UP000074119">
    <property type="component" value="Chromosome"/>
</dbReference>